<reference evidence="1 2" key="1">
    <citation type="submission" date="2019-05" db="EMBL/GenBank/DDBJ databases">
        <authorList>
            <consortium name="Science for Life Laboratories"/>
        </authorList>
    </citation>
    <scope>NUCLEOTIDE SEQUENCE [LARGE SCALE GENOMIC DNA]</scope>
    <source>
        <strain evidence="1">Soil9</strain>
    </source>
</reference>
<dbReference type="RefSeq" id="WP_232069718.1">
    <property type="nucleotide sequence ID" value="NZ_LR593886.1"/>
</dbReference>
<dbReference type="AlphaFoldDB" id="A0A6P2D4B7"/>
<evidence type="ECO:0000313" key="2">
    <source>
        <dbReference type="Proteomes" id="UP000464178"/>
    </source>
</evidence>
<dbReference type="Proteomes" id="UP000464178">
    <property type="component" value="Chromosome"/>
</dbReference>
<evidence type="ECO:0008006" key="3">
    <source>
        <dbReference type="Google" id="ProtNLM"/>
    </source>
</evidence>
<gene>
    <name evidence="1" type="ORF">SOIL9_27700</name>
</gene>
<proteinExistence type="predicted"/>
<keyword evidence="2" id="KW-1185">Reference proteome</keyword>
<protein>
    <recommendedName>
        <fullName evidence="3">DUF4259 domain-containing protein</fullName>
    </recommendedName>
</protein>
<accession>A0A6P2D4B7</accession>
<dbReference type="EMBL" id="LR593886">
    <property type="protein sequence ID" value="VTR94944.1"/>
    <property type="molecule type" value="Genomic_DNA"/>
</dbReference>
<dbReference type="KEGG" id="gms:SOIL9_27700"/>
<evidence type="ECO:0000313" key="1">
    <source>
        <dbReference type="EMBL" id="VTR94944.1"/>
    </source>
</evidence>
<name>A0A6P2D4B7_9BACT</name>
<organism evidence="1 2">
    <name type="scientific">Gemmata massiliana</name>
    <dbReference type="NCBI Taxonomy" id="1210884"/>
    <lineage>
        <taxon>Bacteria</taxon>
        <taxon>Pseudomonadati</taxon>
        <taxon>Planctomycetota</taxon>
        <taxon>Planctomycetia</taxon>
        <taxon>Gemmatales</taxon>
        <taxon>Gemmataceae</taxon>
        <taxon>Gemmata</taxon>
    </lineage>
</organism>
<sequence length="361" mass="41038">MGVWGAGNFQSDAALDYLGSGVVAPLIAKLQAIVSNPRLAEPDERASAEVMVAVDVLCELCERLGAVPPEPELVEECGATYLRVWEGYIDKLSPKPGYKAERRRAIETSFDELLWLARKWHEQGSWTAEVWLNAPVRELLRYAHENVPTIPSRWLEFLWHEEGYSPPPRQSSRWKVGLRGRKHWLLILAITRLYWAYLSPTSRELIERLQQNEERPDLPNDDELSSLYSHALADALYPDGKSAPEIARLAGMGEAIDLSELQWTDIDFDGPPERYENWRPLIYDVFGNPFRPVAFSRVWRTETAVALARRMYESRDFGAMPILADALEDAGCDRTDVLDHCRGGGPHARGCWVIDLLLNKE</sequence>